<comment type="catalytic activity">
    <reaction evidence="7">
        <text>a 2'-deoxycytidine in DNA + S-adenosyl-L-methionine = a 5-methyl-2'-deoxycytidine in DNA + S-adenosyl-L-homocysteine + H(+)</text>
        <dbReference type="Rhea" id="RHEA:13681"/>
        <dbReference type="Rhea" id="RHEA-COMP:11369"/>
        <dbReference type="Rhea" id="RHEA-COMP:11370"/>
        <dbReference type="ChEBI" id="CHEBI:15378"/>
        <dbReference type="ChEBI" id="CHEBI:57856"/>
        <dbReference type="ChEBI" id="CHEBI:59789"/>
        <dbReference type="ChEBI" id="CHEBI:85452"/>
        <dbReference type="ChEBI" id="CHEBI:85454"/>
        <dbReference type="EC" id="2.1.1.37"/>
    </reaction>
</comment>
<dbReference type="Gene3D" id="3.40.50.150">
    <property type="entry name" value="Vaccinia Virus protein VP39"/>
    <property type="match status" value="1"/>
</dbReference>
<dbReference type="InterPro" id="IPR031303">
    <property type="entry name" value="C5_meth_CS"/>
</dbReference>
<evidence type="ECO:0000256" key="6">
    <source>
        <dbReference type="RuleBase" id="RU000416"/>
    </source>
</evidence>
<dbReference type="GO" id="GO:0009307">
    <property type="term" value="P:DNA restriction-modification system"/>
    <property type="evidence" value="ECO:0007669"/>
    <property type="project" value="UniProtKB-KW"/>
</dbReference>
<dbReference type="Pfam" id="PF00145">
    <property type="entry name" value="DNA_methylase"/>
    <property type="match status" value="1"/>
</dbReference>
<keyword evidence="1 5" id="KW-0489">Methyltransferase</keyword>
<evidence type="ECO:0000256" key="4">
    <source>
        <dbReference type="ARBA" id="ARBA00022747"/>
    </source>
</evidence>
<dbReference type="GO" id="GO:0003886">
    <property type="term" value="F:DNA (cytosine-5-)-methyltransferase activity"/>
    <property type="evidence" value="ECO:0007669"/>
    <property type="project" value="UniProtKB-EC"/>
</dbReference>
<dbReference type="PRINTS" id="PR00105">
    <property type="entry name" value="C5METTRFRASE"/>
</dbReference>
<dbReference type="RefSeq" id="WP_023025699.1">
    <property type="nucleotide sequence ID" value="NZ_CP022432.1"/>
</dbReference>
<dbReference type="InterPro" id="IPR050750">
    <property type="entry name" value="C5-MTase"/>
</dbReference>
<keyword evidence="4" id="KW-0680">Restriction system</keyword>
<accession>A0AAD0HRY5</accession>
<dbReference type="PANTHER" id="PTHR46098:SF1">
    <property type="entry name" value="TRNA (CYTOSINE(38)-C(5))-METHYLTRANSFERASE"/>
    <property type="match status" value="1"/>
</dbReference>
<sequence>MSKIKVVSLFSGIGGFDLGFSKRNFEIIWANDFDQYCVQTYKRNINNQIHFGDLEVLKYKIPKHDVLIGGFPCQPFSSLGSQKGFEDKRGGLIFTIIDILQKNKTPFFILENVKNFINHDKGKTIKIVKEMLEEIGYIVDYKILNSLDFGIPQRRNRVFIVGYRKTEFKINSNFIFPEGKKTKKTVFDLLDKEVSEKYFLSHKIIPTILSKGNQNYKLNPTIDTPIAKTLTATMMKMHRASQDNYYTDQINYEKNVLDKKLKSNIRRLTPNECRKLQGFPNEWVQVVSDAQAYKQFGNAVTVNVSTAIAAQVELFFKEFLNEK</sequence>
<name>A0AAD0HRY5_MESFO</name>
<dbReference type="InterPro" id="IPR018117">
    <property type="entry name" value="C5_DNA_meth_AS"/>
</dbReference>
<proteinExistence type="inferred from homology"/>
<evidence type="ECO:0000256" key="1">
    <source>
        <dbReference type="ARBA" id="ARBA00022603"/>
    </source>
</evidence>
<organism evidence="8 9">
    <name type="scientific">Mesoplasma florum</name>
    <name type="common">Acholeplasma florum</name>
    <dbReference type="NCBI Taxonomy" id="2151"/>
    <lineage>
        <taxon>Bacteria</taxon>
        <taxon>Bacillati</taxon>
        <taxon>Mycoplasmatota</taxon>
        <taxon>Mollicutes</taxon>
        <taxon>Entomoplasmatales</taxon>
        <taxon>Entomoplasmataceae</taxon>
        <taxon>Mesoplasma</taxon>
    </lineage>
</organism>
<evidence type="ECO:0000313" key="9">
    <source>
        <dbReference type="Proteomes" id="UP000237990"/>
    </source>
</evidence>
<dbReference type="InterPro" id="IPR001525">
    <property type="entry name" value="C5_MeTfrase"/>
</dbReference>
<dbReference type="AlphaFoldDB" id="A0AAD0HRY5"/>
<keyword evidence="3 5" id="KW-0949">S-adenosyl-L-methionine</keyword>
<evidence type="ECO:0000256" key="7">
    <source>
        <dbReference type="RuleBase" id="RU000417"/>
    </source>
</evidence>
<dbReference type="NCBIfam" id="TIGR00675">
    <property type="entry name" value="dcm"/>
    <property type="match status" value="1"/>
</dbReference>
<dbReference type="PROSITE" id="PS51679">
    <property type="entry name" value="SAM_MT_C5"/>
    <property type="match status" value="1"/>
</dbReference>
<evidence type="ECO:0000256" key="5">
    <source>
        <dbReference type="PROSITE-ProRule" id="PRU01016"/>
    </source>
</evidence>
<dbReference type="PROSITE" id="PS00095">
    <property type="entry name" value="C5_MTASE_2"/>
    <property type="match status" value="1"/>
</dbReference>
<protein>
    <recommendedName>
        <fullName evidence="7">Cytosine-specific methyltransferase</fullName>
        <ecNumber evidence="7">2.1.1.37</ecNumber>
    </recommendedName>
</protein>
<dbReference type="CDD" id="cd00315">
    <property type="entry name" value="Cyt_C5_DNA_methylase"/>
    <property type="match status" value="1"/>
</dbReference>
<evidence type="ECO:0000256" key="3">
    <source>
        <dbReference type="ARBA" id="ARBA00022691"/>
    </source>
</evidence>
<dbReference type="Gene3D" id="3.90.120.10">
    <property type="entry name" value="DNA Methylase, subunit A, domain 2"/>
    <property type="match status" value="1"/>
</dbReference>
<dbReference type="EMBL" id="CP022432">
    <property type="protein sequence ID" value="AVN65732.1"/>
    <property type="molecule type" value="Genomic_DNA"/>
</dbReference>
<dbReference type="REBASE" id="246655">
    <property type="entry name" value="M2.MflW12ORF3260P"/>
</dbReference>
<feature type="active site" evidence="5">
    <location>
        <position position="73"/>
    </location>
</feature>
<dbReference type="SUPFAM" id="SSF53335">
    <property type="entry name" value="S-adenosyl-L-methionine-dependent methyltransferases"/>
    <property type="match status" value="1"/>
</dbReference>
<dbReference type="InterPro" id="IPR029063">
    <property type="entry name" value="SAM-dependent_MTases_sf"/>
</dbReference>
<dbReference type="GO" id="GO:0032259">
    <property type="term" value="P:methylation"/>
    <property type="evidence" value="ECO:0007669"/>
    <property type="project" value="UniProtKB-KW"/>
</dbReference>
<gene>
    <name evidence="8" type="ORF">MflW12_3270</name>
</gene>
<dbReference type="PROSITE" id="PS00094">
    <property type="entry name" value="C5_MTASE_1"/>
    <property type="match status" value="1"/>
</dbReference>
<dbReference type="EC" id="2.1.1.37" evidence="7"/>
<evidence type="ECO:0000256" key="2">
    <source>
        <dbReference type="ARBA" id="ARBA00022679"/>
    </source>
</evidence>
<keyword evidence="2 5" id="KW-0808">Transferase</keyword>
<dbReference type="Proteomes" id="UP000237990">
    <property type="component" value="Chromosome"/>
</dbReference>
<dbReference type="PANTHER" id="PTHR46098">
    <property type="entry name" value="TRNA (CYTOSINE(38)-C(5))-METHYLTRANSFERASE"/>
    <property type="match status" value="1"/>
</dbReference>
<reference evidence="8 9" key="1">
    <citation type="submission" date="2017-07" db="EMBL/GenBank/DDBJ databases">
        <title>Comparative genomic analysis of Mesoplasma florum.</title>
        <authorList>
            <person name="Baby V."/>
            <person name="Lachance J.-C."/>
            <person name="Gagnon J."/>
            <person name="Lucier J.-F."/>
            <person name="Matteau D."/>
            <person name="Knight T.F."/>
            <person name="Rodrigue S."/>
        </authorList>
    </citation>
    <scope>NUCLEOTIDE SEQUENCE [LARGE SCALE GENOMIC DNA]</scope>
    <source>
        <strain evidence="8 9">W12</strain>
    </source>
</reference>
<evidence type="ECO:0000313" key="8">
    <source>
        <dbReference type="EMBL" id="AVN65732.1"/>
    </source>
</evidence>
<comment type="similarity">
    <text evidence="5 6">Belongs to the class I-like SAM-binding methyltransferase superfamily. C5-methyltransferase family.</text>
</comment>